<dbReference type="RefSeq" id="WP_099392058.1">
    <property type="nucleotide sequence ID" value="NZ_PDYF01000013.1"/>
</dbReference>
<organism evidence="1 2">
    <name type="scientific">Pseudobutyrivibrio ruminis</name>
    <dbReference type="NCBI Taxonomy" id="46206"/>
    <lineage>
        <taxon>Bacteria</taxon>
        <taxon>Bacillati</taxon>
        <taxon>Bacillota</taxon>
        <taxon>Clostridia</taxon>
        <taxon>Lachnospirales</taxon>
        <taxon>Lachnospiraceae</taxon>
        <taxon>Pseudobutyrivibrio</taxon>
    </lineage>
</organism>
<reference evidence="1 2" key="1">
    <citation type="submission" date="2017-10" db="EMBL/GenBank/DDBJ databases">
        <title>Resolving the taxonomy of Roseburia spp., Eubacterium rectale and Agathobacter spp. through phylogenomic analysis.</title>
        <authorList>
            <person name="Sheridan P.O."/>
            <person name="Walker A.W."/>
            <person name="Duncan S.H."/>
            <person name="Scott K.P."/>
            <person name="Toole P.W.O."/>
            <person name="Luis P."/>
            <person name="Flint H.J."/>
        </authorList>
    </citation>
    <scope>NUCLEOTIDE SEQUENCE [LARGE SCALE GENOMIC DNA]</scope>
    <source>
        <strain evidence="1 2">JK626</strain>
    </source>
</reference>
<accession>A0A2G3DUL2</accession>
<evidence type="ECO:0000313" key="1">
    <source>
        <dbReference type="EMBL" id="PHU34698.1"/>
    </source>
</evidence>
<gene>
    <name evidence="1" type="ORF">CSX01_08360</name>
</gene>
<name>A0A2G3DUL2_9FIRM</name>
<sequence>MGFPILPFFLIFLVWLAFRLRKLDTKQKQEEHDFWAKERQANVTPAKDISNLRYITIPMEKFPLNFSNDEKVIEIEKELQELSTHKLLNLIGVTNTDLKLTYGVPNFQTMSQIGDDFDRVCVLLNSYAHALMEAERVDDVITVLEFAVGVGTDISESYTLLAHCYEQKGMHEKLELLKRQVEQSKLLLKNSILSKIESNRTIISDEDQQAVDMKL</sequence>
<dbReference type="EMBL" id="PDYF01000013">
    <property type="protein sequence ID" value="PHU34698.1"/>
    <property type="molecule type" value="Genomic_DNA"/>
</dbReference>
<dbReference type="AlphaFoldDB" id="A0A2G3DUL2"/>
<evidence type="ECO:0000313" key="2">
    <source>
        <dbReference type="Proteomes" id="UP000225889"/>
    </source>
</evidence>
<reference evidence="1 2" key="2">
    <citation type="submission" date="2017-10" db="EMBL/GenBank/DDBJ databases">
        <authorList>
            <person name="Banno H."/>
            <person name="Chua N.-H."/>
        </authorList>
    </citation>
    <scope>NUCLEOTIDE SEQUENCE [LARGE SCALE GENOMIC DNA]</scope>
    <source>
        <strain evidence="1 2">JK626</strain>
    </source>
</reference>
<protein>
    <submittedName>
        <fullName evidence="1">Uncharacterized protein</fullName>
    </submittedName>
</protein>
<comment type="caution">
    <text evidence="1">The sequence shown here is derived from an EMBL/GenBank/DDBJ whole genome shotgun (WGS) entry which is preliminary data.</text>
</comment>
<proteinExistence type="predicted"/>
<dbReference type="Proteomes" id="UP000225889">
    <property type="component" value="Unassembled WGS sequence"/>
</dbReference>